<dbReference type="SUPFAM" id="SSF48726">
    <property type="entry name" value="Immunoglobulin"/>
    <property type="match status" value="3"/>
</dbReference>
<sequence length="317" mass="34773">MGQDHAGSYRCYYSTPTGWSEPSDPLELVMTGLYSKPRLSALPSPVVTLGGSVTLQCGSHQGFNIFLLTKEGEDKSSWTLAGQRSPDGWTQALFLVGPVTPGHGWRFRCYGFSSVTPRVWSAPSDPLELLVAGTLPKPTIWAEPGSVVSWGSPVTIWCQGPPGAQEFHLDKEGNPVFWDREKPPGPGDKARFSIHYMREDHAGSYRCYYGTRTGWSERSDPLQLVVTRRRRRVLSGPGWTANARRADPGPVPRGPRDPRAQVDVQMLQLLQAEPPGVVSPQRPPGAPGLRAVWEALPPDPAGPCRHLWTEPDPPVSL</sequence>
<keyword evidence="2" id="KW-1003">Cell membrane</keyword>
<keyword evidence="14" id="KW-1185">Reference proteome</keyword>
<keyword evidence="10" id="KW-0393">Immunoglobulin domain</keyword>
<dbReference type="Gene3D" id="2.60.40.10">
    <property type="entry name" value="Immunoglobulins"/>
    <property type="match status" value="3"/>
</dbReference>
<protein>
    <recommendedName>
        <fullName evidence="12">Ig-like domain-containing protein</fullName>
    </recommendedName>
</protein>
<evidence type="ECO:0000256" key="11">
    <source>
        <dbReference type="SAM" id="MobiDB-lite"/>
    </source>
</evidence>
<keyword evidence="3" id="KW-0812">Transmembrane</keyword>
<dbReference type="FunFam" id="2.60.40.10:FF:000049">
    <property type="entry name" value="Leukocyte immunoglobulin-like receptor subfamily B member 1"/>
    <property type="match status" value="2"/>
</dbReference>
<keyword evidence="5" id="KW-0677">Repeat</keyword>
<keyword evidence="4" id="KW-0732">Signal</keyword>
<evidence type="ECO:0000256" key="5">
    <source>
        <dbReference type="ARBA" id="ARBA00022737"/>
    </source>
</evidence>
<feature type="region of interest" description="Disordered" evidence="11">
    <location>
        <begin position="236"/>
        <end position="258"/>
    </location>
</feature>
<keyword evidence="9" id="KW-0325">Glycoprotein</keyword>
<dbReference type="CDD" id="cd05751">
    <property type="entry name" value="IgC2_D1_LILR_KIR_like"/>
    <property type="match status" value="1"/>
</dbReference>
<dbReference type="InterPro" id="IPR013783">
    <property type="entry name" value="Ig-like_fold"/>
</dbReference>
<evidence type="ECO:0000313" key="14">
    <source>
        <dbReference type="Proteomes" id="UP000314981"/>
    </source>
</evidence>
<keyword evidence="7" id="KW-0472">Membrane</keyword>
<dbReference type="InterPro" id="IPR007110">
    <property type="entry name" value="Ig-like_dom"/>
</dbReference>
<dbReference type="SMART" id="SM00409">
    <property type="entry name" value="IG"/>
    <property type="match status" value="2"/>
</dbReference>
<dbReference type="PANTHER" id="PTHR11738:SF179">
    <property type="entry name" value="LEUKOCYTE IMMUNOGLOBULIN-LIKE RECEPTOR SUBFAMILY A MEMBER 5"/>
    <property type="match status" value="1"/>
</dbReference>
<evidence type="ECO:0000256" key="9">
    <source>
        <dbReference type="ARBA" id="ARBA00023180"/>
    </source>
</evidence>
<feature type="domain" description="Ig-like" evidence="12">
    <location>
        <begin position="136"/>
        <end position="207"/>
    </location>
</feature>
<evidence type="ECO:0000256" key="6">
    <source>
        <dbReference type="ARBA" id="ARBA00022989"/>
    </source>
</evidence>
<evidence type="ECO:0000259" key="12">
    <source>
        <dbReference type="PROSITE" id="PS50835"/>
    </source>
</evidence>
<dbReference type="GO" id="GO:0002764">
    <property type="term" value="P:immune response-regulating signaling pathway"/>
    <property type="evidence" value="ECO:0007669"/>
    <property type="project" value="TreeGrafter"/>
</dbReference>
<comment type="subcellular location">
    <subcellularLocation>
        <location evidence="1">Cell membrane</location>
        <topology evidence="1">Single-pass membrane protein</topology>
    </subcellularLocation>
</comment>
<dbReference type="GO" id="GO:0019221">
    <property type="term" value="P:cytokine-mediated signaling pathway"/>
    <property type="evidence" value="ECO:0007669"/>
    <property type="project" value="TreeGrafter"/>
</dbReference>
<keyword evidence="8" id="KW-1015">Disulfide bond</keyword>
<dbReference type="InterPro" id="IPR036179">
    <property type="entry name" value="Ig-like_dom_sf"/>
</dbReference>
<dbReference type="Pfam" id="PF13895">
    <property type="entry name" value="Ig_2"/>
    <property type="match status" value="1"/>
</dbReference>
<dbReference type="PANTHER" id="PTHR11738">
    <property type="entry name" value="MHC CLASS I NK CELL RECEPTOR"/>
    <property type="match status" value="1"/>
</dbReference>
<evidence type="ECO:0000256" key="1">
    <source>
        <dbReference type="ARBA" id="ARBA00004162"/>
    </source>
</evidence>
<reference evidence="13" key="3">
    <citation type="submission" date="2025-09" db="UniProtKB">
        <authorList>
            <consortium name="Ensembl"/>
        </authorList>
    </citation>
    <scope>IDENTIFICATION</scope>
</reference>
<dbReference type="Ensembl" id="ENSBIXT00000000080.1">
    <property type="protein sequence ID" value="ENSBIXP00000000587.1"/>
    <property type="gene ID" value="ENSBIXG00000029638.1"/>
</dbReference>
<evidence type="ECO:0000256" key="4">
    <source>
        <dbReference type="ARBA" id="ARBA00022729"/>
    </source>
</evidence>
<organism evidence="13 14">
    <name type="scientific">Bos indicus x Bos taurus</name>
    <name type="common">Hybrid cattle</name>
    <dbReference type="NCBI Taxonomy" id="30522"/>
    <lineage>
        <taxon>Eukaryota</taxon>
        <taxon>Metazoa</taxon>
        <taxon>Chordata</taxon>
        <taxon>Craniata</taxon>
        <taxon>Vertebrata</taxon>
        <taxon>Euteleostomi</taxon>
        <taxon>Mammalia</taxon>
        <taxon>Eutheria</taxon>
        <taxon>Laurasiatheria</taxon>
        <taxon>Artiodactyla</taxon>
        <taxon>Ruminantia</taxon>
        <taxon>Pecora</taxon>
        <taxon>Bovidae</taxon>
        <taxon>Bovinae</taxon>
        <taxon>Bos</taxon>
    </lineage>
</organism>
<evidence type="ECO:0000256" key="2">
    <source>
        <dbReference type="ARBA" id="ARBA00022475"/>
    </source>
</evidence>
<dbReference type="Proteomes" id="UP000314981">
    <property type="component" value="Unassembled WGS sequence"/>
</dbReference>
<keyword evidence="6" id="KW-1133">Transmembrane helix</keyword>
<accession>A0A4W2BL60</accession>
<dbReference type="GO" id="GO:0005886">
    <property type="term" value="C:plasma membrane"/>
    <property type="evidence" value="ECO:0007669"/>
    <property type="project" value="UniProtKB-SubCell"/>
</dbReference>
<evidence type="ECO:0000256" key="8">
    <source>
        <dbReference type="ARBA" id="ARBA00023157"/>
    </source>
</evidence>
<proteinExistence type="predicted"/>
<dbReference type="PROSITE" id="PS50835">
    <property type="entry name" value="IG_LIKE"/>
    <property type="match status" value="1"/>
</dbReference>
<reference evidence="14" key="1">
    <citation type="submission" date="2018-11" db="EMBL/GenBank/DDBJ databases">
        <title>Haplotype-resolved cattle genomes.</title>
        <authorList>
            <person name="Low W.Y."/>
            <person name="Tearle R."/>
            <person name="Bickhart D.M."/>
            <person name="Rosen B.D."/>
            <person name="Koren S."/>
            <person name="Rhie A."/>
            <person name="Hiendleder S."/>
            <person name="Phillippy A.M."/>
            <person name="Smith T.P.L."/>
            <person name="Williams J.L."/>
        </authorList>
    </citation>
    <scope>NUCLEOTIDE SEQUENCE [LARGE SCALE GENOMIC DNA]</scope>
</reference>
<gene>
    <name evidence="13" type="primary">LOC113875941</name>
</gene>
<dbReference type="GO" id="GO:0032396">
    <property type="term" value="F:inhibitory MHC class I receptor activity"/>
    <property type="evidence" value="ECO:0007669"/>
    <property type="project" value="TreeGrafter"/>
</dbReference>
<evidence type="ECO:0000256" key="3">
    <source>
        <dbReference type="ARBA" id="ARBA00022692"/>
    </source>
</evidence>
<reference evidence="13" key="2">
    <citation type="submission" date="2025-08" db="UniProtKB">
        <authorList>
            <consortium name="Ensembl"/>
        </authorList>
    </citation>
    <scope>IDENTIFICATION</scope>
</reference>
<evidence type="ECO:0000313" key="13">
    <source>
        <dbReference type="Ensembl" id="ENSBIXP00000000587.1"/>
    </source>
</evidence>
<name>A0A4W2BL60_BOBOX</name>
<feature type="region of interest" description="Disordered" evidence="11">
    <location>
        <begin position="273"/>
        <end position="295"/>
    </location>
</feature>
<evidence type="ECO:0000256" key="7">
    <source>
        <dbReference type="ARBA" id="ARBA00023136"/>
    </source>
</evidence>
<evidence type="ECO:0000256" key="10">
    <source>
        <dbReference type="ARBA" id="ARBA00023319"/>
    </source>
</evidence>
<dbReference type="InterPro" id="IPR003599">
    <property type="entry name" value="Ig_sub"/>
</dbReference>
<dbReference type="InterPro" id="IPR050412">
    <property type="entry name" value="Ig-like_Receptors_ImmuneReg"/>
</dbReference>
<dbReference type="AlphaFoldDB" id="A0A4W2BL60"/>